<comment type="subunit">
    <text evidence="3">Homodimer.</text>
</comment>
<comment type="cofactor">
    <cofactor evidence="1">
        <name>pyridoxal 5'-phosphate</name>
        <dbReference type="ChEBI" id="CHEBI:597326"/>
    </cofactor>
</comment>
<evidence type="ECO:0000256" key="2">
    <source>
        <dbReference type="ARBA" id="ARBA00007441"/>
    </source>
</evidence>
<reference evidence="8 9" key="1">
    <citation type="submission" date="2018-02" db="EMBL/GenBank/DDBJ databases">
        <title>Genomic Encyclopedia of Archaeal and Bacterial Type Strains, Phase II (KMG-II): from individual species to whole genera.</title>
        <authorList>
            <person name="Goeker M."/>
        </authorList>
    </citation>
    <scope>NUCLEOTIDE SEQUENCE [LARGE SCALE GENOMIC DNA]</scope>
    <source>
        <strain evidence="8 9">YU 961-1</strain>
    </source>
</reference>
<dbReference type="FunFam" id="3.40.640.10:FF:000053">
    <property type="entry name" value="Aminotransferase, class I"/>
    <property type="match status" value="1"/>
</dbReference>
<dbReference type="InterPro" id="IPR015422">
    <property type="entry name" value="PyrdxlP-dep_Trfase_small"/>
</dbReference>
<evidence type="ECO:0000256" key="5">
    <source>
        <dbReference type="ARBA" id="ARBA00022679"/>
    </source>
</evidence>
<dbReference type="Gene3D" id="3.40.640.10">
    <property type="entry name" value="Type I PLP-dependent aspartate aminotransferase-like (Major domain)"/>
    <property type="match status" value="1"/>
</dbReference>
<dbReference type="InterPro" id="IPR004839">
    <property type="entry name" value="Aminotransferase_I/II_large"/>
</dbReference>
<evidence type="ECO:0000313" key="9">
    <source>
        <dbReference type="Proteomes" id="UP000239203"/>
    </source>
</evidence>
<dbReference type="PANTHER" id="PTHR42790">
    <property type="entry name" value="AMINOTRANSFERASE"/>
    <property type="match status" value="1"/>
</dbReference>
<organism evidence="8 9">
    <name type="scientific">Actinokineospora auranticolor</name>
    <dbReference type="NCBI Taxonomy" id="155976"/>
    <lineage>
        <taxon>Bacteria</taxon>
        <taxon>Bacillati</taxon>
        <taxon>Actinomycetota</taxon>
        <taxon>Actinomycetes</taxon>
        <taxon>Pseudonocardiales</taxon>
        <taxon>Pseudonocardiaceae</taxon>
        <taxon>Actinokineospora</taxon>
    </lineage>
</organism>
<dbReference type="Proteomes" id="UP000239203">
    <property type="component" value="Unassembled WGS sequence"/>
</dbReference>
<comment type="similarity">
    <text evidence="2">Belongs to the class-I pyridoxal-phosphate-dependent aminotransferase family.</text>
</comment>
<proteinExistence type="inferred from homology"/>
<evidence type="ECO:0000256" key="1">
    <source>
        <dbReference type="ARBA" id="ARBA00001933"/>
    </source>
</evidence>
<dbReference type="Gene3D" id="3.90.1150.10">
    <property type="entry name" value="Aspartate Aminotransferase, domain 1"/>
    <property type="match status" value="1"/>
</dbReference>
<dbReference type="AlphaFoldDB" id="A0A2S6GKA2"/>
<dbReference type="Pfam" id="PF00155">
    <property type="entry name" value="Aminotran_1_2"/>
    <property type="match status" value="1"/>
</dbReference>
<dbReference type="InterPro" id="IPR015421">
    <property type="entry name" value="PyrdxlP-dep_Trfase_major"/>
</dbReference>
<evidence type="ECO:0000256" key="3">
    <source>
        <dbReference type="ARBA" id="ARBA00011738"/>
    </source>
</evidence>
<gene>
    <name evidence="8" type="ORF">CLV40_113148</name>
</gene>
<accession>A0A2S6GKA2</accession>
<dbReference type="GO" id="GO:0030170">
    <property type="term" value="F:pyridoxal phosphate binding"/>
    <property type="evidence" value="ECO:0007669"/>
    <property type="project" value="InterPro"/>
</dbReference>
<feature type="domain" description="Aminotransferase class I/classII large" evidence="7">
    <location>
        <begin position="45"/>
        <end position="392"/>
    </location>
</feature>
<dbReference type="EMBL" id="PTIX01000013">
    <property type="protein sequence ID" value="PPK65664.1"/>
    <property type="molecule type" value="Genomic_DNA"/>
</dbReference>
<name>A0A2S6GKA2_9PSEU</name>
<dbReference type="GO" id="GO:0003677">
    <property type="term" value="F:DNA binding"/>
    <property type="evidence" value="ECO:0007669"/>
    <property type="project" value="UniProtKB-KW"/>
</dbReference>
<dbReference type="CDD" id="cd00609">
    <property type="entry name" value="AAT_like"/>
    <property type="match status" value="1"/>
</dbReference>
<comment type="caution">
    <text evidence="8">The sequence shown here is derived from an EMBL/GenBank/DDBJ whole genome shotgun (WGS) entry which is preliminary data.</text>
</comment>
<dbReference type="SUPFAM" id="SSF53383">
    <property type="entry name" value="PLP-dependent transferases"/>
    <property type="match status" value="1"/>
</dbReference>
<sequence>MAPTDQPALDPRFARRSAGLLASEIRALFAVASRPGVVSLAGGMPAADALPTQVLARILGEVATDPTALQYASGQGDPALREQICAVMAAEDVRADPRDVVVTTGAQQALDLVTGVLADPGDVVLVESPAYVGALATFAAHGVRVRHVPDDGAGLSGPAVAEAAERARRAGHRVAFLYTVPNFANPSGVTLSADRRAQVLTASARAGVQVVEDNPYGLLRLEGEPLRALRAMAPDVVYLGSFSKILAPGLRVGWALAPAAVTAKLVLAAEAAVLCHSSLAQAAVARYLSTEPWGDHVKGLRELYWERRAAMLSALTAHMPPGTRWRVPEGGFFLWLGLPAGVRAKALLPRAVEAGVAYVPGTGFFADGSGDDHLRVSYSFPEPAVIEIGVRRLAEVVKSAADEYETGFDGSRG</sequence>
<dbReference type="GO" id="GO:0008483">
    <property type="term" value="F:transaminase activity"/>
    <property type="evidence" value="ECO:0007669"/>
    <property type="project" value="UniProtKB-KW"/>
</dbReference>
<evidence type="ECO:0000256" key="4">
    <source>
        <dbReference type="ARBA" id="ARBA00022576"/>
    </source>
</evidence>
<keyword evidence="5" id="KW-0808">Transferase</keyword>
<keyword evidence="9" id="KW-1185">Reference proteome</keyword>
<dbReference type="GO" id="GO:1901605">
    <property type="term" value="P:alpha-amino acid metabolic process"/>
    <property type="evidence" value="ECO:0007669"/>
    <property type="project" value="TreeGrafter"/>
</dbReference>
<protein>
    <submittedName>
        <fullName evidence="8">DNA-binding transcriptional MocR family regulator</fullName>
    </submittedName>
</protein>
<keyword evidence="4" id="KW-0032">Aminotransferase</keyword>
<keyword evidence="6" id="KW-0663">Pyridoxal phosphate</keyword>
<evidence type="ECO:0000256" key="6">
    <source>
        <dbReference type="ARBA" id="ARBA00022898"/>
    </source>
</evidence>
<evidence type="ECO:0000259" key="7">
    <source>
        <dbReference type="Pfam" id="PF00155"/>
    </source>
</evidence>
<dbReference type="OrthoDB" id="199743at2"/>
<dbReference type="PANTHER" id="PTHR42790:SF19">
    <property type="entry name" value="KYNURENINE_ALPHA-AMINOADIPATE AMINOTRANSFERASE, MITOCHONDRIAL"/>
    <property type="match status" value="1"/>
</dbReference>
<evidence type="ECO:0000313" key="8">
    <source>
        <dbReference type="EMBL" id="PPK65664.1"/>
    </source>
</evidence>
<dbReference type="InterPro" id="IPR015424">
    <property type="entry name" value="PyrdxlP-dep_Trfase"/>
</dbReference>
<dbReference type="RefSeq" id="WP_104481082.1">
    <property type="nucleotide sequence ID" value="NZ_CP154825.1"/>
</dbReference>
<keyword evidence="8" id="KW-0238">DNA-binding</keyword>
<dbReference type="InterPro" id="IPR050859">
    <property type="entry name" value="Class-I_PLP-dep_aminotransf"/>
</dbReference>